<dbReference type="EMBL" id="LK023385">
    <property type="protein sequence ID" value="CDS13962.1"/>
    <property type="molecule type" value="Genomic_DNA"/>
</dbReference>
<dbReference type="InterPro" id="IPR036420">
    <property type="entry name" value="BRCT_dom_sf"/>
</dbReference>
<dbReference type="InterPro" id="IPR001357">
    <property type="entry name" value="BRCT_dom"/>
</dbReference>
<feature type="compositionally biased region" description="Polar residues" evidence="1">
    <location>
        <begin position="88"/>
        <end position="104"/>
    </location>
</feature>
<feature type="compositionally biased region" description="Polar residues" evidence="1">
    <location>
        <begin position="353"/>
        <end position="373"/>
    </location>
</feature>
<feature type="compositionally biased region" description="Low complexity" evidence="1">
    <location>
        <begin position="423"/>
        <end position="432"/>
    </location>
</feature>
<feature type="region of interest" description="Disordered" evidence="1">
    <location>
        <begin position="1"/>
        <end position="109"/>
    </location>
</feature>
<name>A0A077X4J7_9FUNG</name>
<reference evidence="3" key="1">
    <citation type="journal article" date="2014" name="Genome Announc.">
        <title>De novo whole-genome sequence and genome annotation of Lichtheimia ramosa.</title>
        <authorList>
            <person name="Linde J."/>
            <person name="Schwartze V."/>
            <person name="Binder U."/>
            <person name="Lass-Florl C."/>
            <person name="Voigt K."/>
            <person name="Horn F."/>
        </authorList>
    </citation>
    <scope>NUCLEOTIDE SEQUENCE</scope>
    <source>
        <strain evidence="3">JMRC FSU:6197</strain>
    </source>
</reference>
<dbReference type="SUPFAM" id="SSF52113">
    <property type="entry name" value="BRCT domain"/>
    <property type="match status" value="1"/>
</dbReference>
<evidence type="ECO:0000313" key="3">
    <source>
        <dbReference type="EMBL" id="CDS13962.1"/>
    </source>
</evidence>
<feature type="domain" description="BRCT" evidence="2">
    <location>
        <begin position="516"/>
        <end position="540"/>
    </location>
</feature>
<feature type="compositionally biased region" description="Low complexity" evidence="1">
    <location>
        <begin position="333"/>
        <end position="345"/>
    </location>
</feature>
<feature type="compositionally biased region" description="Polar residues" evidence="1">
    <location>
        <begin position="281"/>
        <end position="297"/>
    </location>
</feature>
<feature type="region of interest" description="Disordered" evidence="1">
    <location>
        <begin position="221"/>
        <end position="457"/>
    </location>
</feature>
<organism evidence="3">
    <name type="scientific">Lichtheimia ramosa</name>
    <dbReference type="NCBI Taxonomy" id="688394"/>
    <lineage>
        <taxon>Eukaryota</taxon>
        <taxon>Fungi</taxon>
        <taxon>Fungi incertae sedis</taxon>
        <taxon>Mucoromycota</taxon>
        <taxon>Mucoromycotina</taxon>
        <taxon>Mucoromycetes</taxon>
        <taxon>Mucorales</taxon>
        <taxon>Lichtheimiaceae</taxon>
        <taxon>Lichtheimia</taxon>
    </lineage>
</organism>
<accession>A0A077X4J7</accession>
<dbReference type="Gene3D" id="3.40.50.10190">
    <property type="entry name" value="BRCT domain"/>
    <property type="match status" value="1"/>
</dbReference>
<feature type="compositionally biased region" description="Basic and acidic residues" evidence="1">
    <location>
        <begin position="310"/>
        <end position="329"/>
    </location>
</feature>
<sequence length="629" mass="70207">MADDSTLPYSITDDDFPQYSNDEQHESPKTSGAVDDDLDTPQEQSGAAEDDQRGSAKTSSAVDDDLDDSREHSGAIDNEQPRGLGYPQHSSQSLNSTESDSSKGQGMDDTLLERDRRAYPYGRHFQTQPKGGDKMATTLFGLEYPAPVATANILKHHHGIVPRLSIDADPIPVVQHGSVKHDMFPPKKDDAQTTTEMMIEGSDYHRKEQRDAEVAARLRKFYSDPNPRKESENVSKQLLKPSAKRRRRHSQDAVEDFGLAKGGSLGRALKGVEQPPKMRRYNTQSTIEPSMDSEANLSSSDPSHFSSFEKQQHEDDSSFEQQHYDDRHFRQGSPASSEASEVAAEISKVDVQDLSSWNLDEQTTDDPQSSQHPQAVEDAHTAKDQQSEDAQTAKDQQSEDVQAAKDQQSEGAQVENTMPPPSSTQQISSSPSRQETRASRLRRRHPPQSRISVTYSSTVKEDDWKKLTKASVCPTISEADSNDWHRCNVMVFKVDPSTNKPAPTAKYIYARLADKPIVSMEWLVASVEADKIEDYANFQIIQDPVEDHLLCGKSIYFAIQRLNKEDALSKKTFQRPLVNVLHGKLLSKEPLEPDANTVVIVDAESESAAKFQERGITIMTREELRASIQ</sequence>
<dbReference type="PROSITE" id="PS50172">
    <property type="entry name" value="BRCT"/>
    <property type="match status" value="1"/>
</dbReference>
<feature type="compositionally biased region" description="Basic and acidic residues" evidence="1">
    <location>
        <begin position="375"/>
        <end position="386"/>
    </location>
</feature>
<feature type="compositionally biased region" description="Polar residues" evidence="1">
    <location>
        <begin position="405"/>
        <end position="416"/>
    </location>
</feature>
<evidence type="ECO:0000259" key="2">
    <source>
        <dbReference type="PROSITE" id="PS50172"/>
    </source>
</evidence>
<gene>
    <name evidence="3" type="ORF">LRAMOSA06135</name>
</gene>
<evidence type="ECO:0000256" key="1">
    <source>
        <dbReference type="SAM" id="MobiDB-lite"/>
    </source>
</evidence>
<proteinExistence type="predicted"/>
<dbReference type="OrthoDB" id="3170343at2759"/>
<dbReference type="AlphaFoldDB" id="A0A077X4J7"/>
<protein>
    <recommendedName>
        <fullName evidence="2">BRCT domain-containing protein</fullName>
    </recommendedName>
</protein>